<dbReference type="CDD" id="cd18887">
    <property type="entry name" value="NUDIX_UGPPase_Nudt14"/>
    <property type="match status" value="1"/>
</dbReference>
<dbReference type="AlphaFoldDB" id="A0A347VUB7"/>
<reference evidence="7" key="3">
    <citation type="submission" date="2018-04" db="EMBL/GenBank/DDBJ databases">
        <authorList>
            <person name="Sheh A."/>
            <person name="Shen Z."/>
            <person name="Mannion A.J."/>
            <person name="Fox J.G."/>
        </authorList>
    </citation>
    <scope>NUCLEOTIDE SEQUENCE</scope>
    <source>
        <strain evidence="7">MIT 97-6194</strain>
    </source>
</reference>
<sequence length="195" mass="22163">MQTPQTPKILSNEPLLEASKYIQLRQVKFEENGAIKTWDIAKSHDSVAILLYDFKMKGFIFVRQFRVSVYLKNAADGYMYELCAGLCDKEGKSVTEIALEELQEECGYFIESNRLESVGEFYSSVGMNGAKLSLFYAAICDDDRKGKGGGNASENENIETIFVPNSLIFEFLKDKKCPKSQSLCYAVMWYEMNKK</sequence>
<evidence type="ECO:0000259" key="5">
    <source>
        <dbReference type="PROSITE" id="PS51462"/>
    </source>
</evidence>
<feature type="binding site" evidence="3">
    <location>
        <position position="105"/>
    </location>
    <ligand>
        <name>Mg(2+)</name>
        <dbReference type="ChEBI" id="CHEBI:18420"/>
        <label>1</label>
    </ligand>
</feature>
<protein>
    <submittedName>
        <fullName evidence="6">NUDIX domain-containing protein</fullName>
    </submittedName>
    <submittedName>
        <fullName evidence="7">NUDIX hydrolase</fullName>
    </submittedName>
</protein>
<reference evidence="7 8" key="1">
    <citation type="journal article" date="2014" name="Genome Announc.">
        <title>Draft genome sequences of eight enterohepatic helicobacter species isolated from both laboratory and wild rodents.</title>
        <authorList>
            <person name="Sheh A."/>
            <person name="Shen Z."/>
            <person name="Fox J.G."/>
        </authorList>
    </citation>
    <scope>NUCLEOTIDE SEQUENCE [LARGE SCALE GENOMIC DNA]</scope>
    <source>
        <strain evidence="7 8">MIT 97-6194</strain>
    </source>
</reference>
<organism evidence="7 8">
    <name type="scientific">Helicobacter saguini</name>
    <dbReference type="NCBI Taxonomy" id="1548018"/>
    <lineage>
        <taxon>Bacteria</taxon>
        <taxon>Pseudomonadati</taxon>
        <taxon>Campylobacterota</taxon>
        <taxon>Epsilonproteobacteria</taxon>
        <taxon>Campylobacterales</taxon>
        <taxon>Helicobacteraceae</taxon>
        <taxon>Helicobacter</taxon>
    </lineage>
</organism>
<keyword evidence="2 7" id="KW-0378">Hydrolase</keyword>
<dbReference type="GO" id="GO:0046872">
    <property type="term" value="F:metal ion binding"/>
    <property type="evidence" value="ECO:0007669"/>
    <property type="project" value="UniProtKB-KW"/>
</dbReference>
<name>A0A347VUB7_9HELI</name>
<feature type="domain" description="Nudix hydrolase" evidence="5">
    <location>
        <begin position="42"/>
        <end position="185"/>
    </location>
</feature>
<dbReference type="EMBL" id="JRMP02000004">
    <property type="protein sequence ID" value="TLD95074.1"/>
    <property type="molecule type" value="Genomic_DNA"/>
</dbReference>
<feature type="short sequence motif" description="Nudix box" evidence="4">
    <location>
        <begin position="85"/>
        <end position="108"/>
    </location>
</feature>
<reference evidence="7 8" key="2">
    <citation type="journal article" date="2016" name="Infect. Immun.">
        <title>Helicobacter saguini, a Novel Helicobacter Isolated from Cotton-Top Tamarins with Ulcerative Colitis, Has Proinflammatory Properties and Induces Typhlocolitis and Dysplasia in Gnotobiotic IL-10-/- Mice.</title>
        <authorList>
            <person name="Shen Z."/>
            <person name="Mannion A."/>
            <person name="Whary M.T."/>
            <person name="Muthupalani S."/>
            <person name="Sheh A."/>
            <person name="Feng Y."/>
            <person name="Gong G."/>
            <person name="Vandamme P."/>
            <person name="Holcombe H.R."/>
            <person name="Paster B.J."/>
            <person name="Fox J.G."/>
        </authorList>
    </citation>
    <scope>NUCLEOTIDE SEQUENCE [LARGE SCALE GENOMIC DNA]</scope>
    <source>
        <strain evidence="7 8">MIT 97-6194</strain>
    </source>
</reference>
<dbReference type="PANTHER" id="PTHR11839:SF15">
    <property type="entry name" value="URIDINE DIPHOSPHATE GLUCOSE PYROPHOSPHATASE NUDT14"/>
    <property type="match status" value="1"/>
</dbReference>
<feature type="binding site" evidence="3">
    <location>
        <position position="84"/>
    </location>
    <ligand>
        <name>Mg(2+)</name>
        <dbReference type="ChEBI" id="CHEBI:18420"/>
        <label>1</label>
    </ligand>
</feature>
<dbReference type="Gene3D" id="3.90.79.10">
    <property type="entry name" value="Nucleoside Triphosphate Pyrophosphohydrolase"/>
    <property type="match status" value="1"/>
</dbReference>
<accession>A0A347VUB7</accession>
<dbReference type="SUPFAM" id="SSF55811">
    <property type="entry name" value="Nudix"/>
    <property type="match status" value="1"/>
</dbReference>
<keyword evidence="3" id="KW-0460">Magnesium</keyword>
<evidence type="ECO:0000256" key="1">
    <source>
        <dbReference type="ARBA" id="ARBA00001946"/>
    </source>
</evidence>
<dbReference type="PROSITE" id="PS51462">
    <property type="entry name" value="NUDIX"/>
    <property type="match status" value="1"/>
</dbReference>
<feature type="binding site" evidence="3">
    <location>
        <position position="101"/>
    </location>
    <ligand>
        <name>Mg(2+)</name>
        <dbReference type="ChEBI" id="CHEBI:18420"/>
        <label>1</label>
    </ligand>
</feature>
<dbReference type="InterPro" id="IPR000086">
    <property type="entry name" value="NUDIX_hydrolase_dom"/>
</dbReference>
<dbReference type="InterPro" id="IPR015797">
    <property type="entry name" value="NUDIX_hydrolase-like_dom_sf"/>
</dbReference>
<dbReference type="OrthoDB" id="5360793at2"/>
<dbReference type="NCBIfam" id="TIGR00052">
    <property type="entry name" value="nudix-type nucleoside diphosphatase, YffH/AdpP family"/>
    <property type="match status" value="1"/>
</dbReference>
<dbReference type="GO" id="GO:0016818">
    <property type="term" value="F:hydrolase activity, acting on acid anhydrides, in phosphorus-containing anhydrides"/>
    <property type="evidence" value="ECO:0007669"/>
    <property type="project" value="InterPro"/>
</dbReference>
<evidence type="ECO:0000256" key="4">
    <source>
        <dbReference type="PIRSR" id="PIRSR604385-3"/>
    </source>
</evidence>
<dbReference type="GO" id="GO:0019693">
    <property type="term" value="P:ribose phosphate metabolic process"/>
    <property type="evidence" value="ECO:0007669"/>
    <property type="project" value="TreeGrafter"/>
</dbReference>
<proteinExistence type="predicted"/>
<evidence type="ECO:0000313" key="6">
    <source>
        <dbReference type="EMBL" id="MWV69284.1"/>
    </source>
</evidence>
<evidence type="ECO:0000313" key="9">
    <source>
        <dbReference type="Proteomes" id="UP000477070"/>
    </source>
</evidence>
<dbReference type="Proteomes" id="UP000029714">
    <property type="component" value="Unassembled WGS sequence"/>
</dbReference>
<dbReference type="STRING" id="1548018.LS64_14390"/>
<gene>
    <name evidence="6" type="ORF">DCO61_04480</name>
    <name evidence="7" type="ORF">LS64_003235</name>
</gene>
<evidence type="ECO:0000313" key="8">
    <source>
        <dbReference type="Proteomes" id="UP000029714"/>
    </source>
</evidence>
<dbReference type="InterPro" id="IPR004385">
    <property type="entry name" value="NDP_pyrophosphatase"/>
</dbReference>
<comment type="cofactor">
    <cofactor evidence="1 3">
        <name>Mg(2+)</name>
        <dbReference type="ChEBI" id="CHEBI:18420"/>
    </cofactor>
</comment>
<keyword evidence="3" id="KW-0479">Metal-binding</keyword>
<evidence type="ECO:0000313" key="7">
    <source>
        <dbReference type="EMBL" id="TLD95074.1"/>
    </source>
</evidence>
<comment type="caution">
    <text evidence="7">The sequence shown here is derived from an EMBL/GenBank/DDBJ whole genome shotgun (WGS) entry which is preliminary data.</text>
</comment>
<keyword evidence="8" id="KW-1185">Reference proteome</keyword>
<dbReference type="EMBL" id="QBIU01000001">
    <property type="protein sequence ID" value="MWV69284.1"/>
    <property type="molecule type" value="Genomic_DNA"/>
</dbReference>
<dbReference type="GO" id="GO:0006753">
    <property type="term" value="P:nucleoside phosphate metabolic process"/>
    <property type="evidence" value="ECO:0007669"/>
    <property type="project" value="TreeGrafter"/>
</dbReference>
<dbReference type="Proteomes" id="UP000477070">
    <property type="component" value="Unassembled WGS sequence"/>
</dbReference>
<feature type="binding site" evidence="3">
    <location>
        <position position="156"/>
    </location>
    <ligand>
        <name>Mg(2+)</name>
        <dbReference type="ChEBI" id="CHEBI:18420"/>
        <label>1</label>
    </ligand>
</feature>
<evidence type="ECO:0000256" key="2">
    <source>
        <dbReference type="ARBA" id="ARBA00022801"/>
    </source>
</evidence>
<dbReference type="PANTHER" id="PTHR11839">
    <property type="entry name" value="UDP/ADP-SUGAR PYROPHOSPHATASE"/>
    <property type="match status" value="1"/>
</dbReference>
<evidence type="ECO:0000256" key="3">
    <source>
        <dbReference type="PIRSR" id="PIRSR604385-2"/>
    </source>
</evidence>
<reference evidence="6 9" key="4">
    <citation type="submission" date="2019-12" db="EMBL/GenBank/DDBJ databases">
        <title>Multi-Generational Helicobacter saguini Isolates.</title>
        <authorList>
            <person name="Mannion A."/>
            <person name="Shen Z."/>
            <person name="Fox J.G."/>
        </authorList>
    </citation>
    <scope>NUCLEOTIDE SEQUENCE [LARGE SCALE GENOMIC DNA]</scope>
    <source>
        <strain evidence="6">16-048</strain>
        <strain evidence="9">16-048 (F4)</strain>
    </source>
</reference>